<dbReference type="Pfam" id="PF04230">
    <property type="entry name" value="PS_pyruv_trans"/>
    <property type="match status" value="1"/>
</dbReference>
<evidence type="ECO:0000313" key="3">
    <source>
        <dbReference type="Proteomes" id="UP000001176"/>
    </source>
</evidence>
<dbReference type="KEGG" id="gdi:GDI2403"/>
<reference evidence="2 3" key="1">
    <citation type="journal article" date="2009" name="BMC Genomics">
        <title>Complete genome sequence of the sugarcane nitrogen-fixing endophyte Gluconacetobacter diazotrophicus Pal5.</title>
        <authorList>
            <person name="Bertalan M."/>
            <person name="Albano R."/>
            <person name="Padua V."/>
            <person name="Rouws L."/>
            <person name="Rojas C."/>
            <person name="Hemerly A."/>
            <person name="Teixeira K."/>
            <person name="Schwab S."/>
            <person name="Araujo J."/>
            <person name="Oliveira A."/>
            <person name="Franca L."/>
            <person name="Magalhaes V."/>
            <person name="Alqueres S."/>
            <person name="Cardoso A."/>
            <person name="Almeida W."/>
            <person name="Loureiro M.M."/>
            <person name="Nogueira E."/>
            <person name="Cidade D."/>
            <person name="Oliveira D."/>
            <person name="Simao T."/>
            <person name="Macedo J."/>
            <person name="Valadao A."/>
            <person name="Dreschsel M."/>
            <person name="Freitas F."/>
            <person name="Vidal M."/>
            <person name="Guedes H."/>
            <person name="Rodrigues E."/>
            <person name="Meneses C."/>
            <person name="Brioso P."/>
            <person name="Pozzer L."/>
            <person name="Figueiredo D."/>
            <person name="Montano H."/>
            <person name="Junior J."/>
            <person name="Filho G."/>
            <person name="Flores V."/>
            <person name="Ferreira B."/>
            <person name="Branco A."/>
            <person name="Gonzalez P."/>
            <person name="Guillobel H."/>
            <person name="Lemos M."/>
            <person name="Seibel L."/>
            <person name="Macedo J."/>
            <person name="Alves-Ferreira M."/>
            <person name="Sachetto-Martins G."/>
            <person name="Coelho A."/>
            <person name="Santos E."/>
            <person name="Amaral G."/>
            <person name="Neves A."/>
            <person name="Pacheco A.B."/>
            <person name="Carvalho D."/>
            <person name="Lery L."/>
            <person name="Bisch P."/>
            <person name="Rossle S.C."/>
            <person name="Urmenyi T."/>
            <person name="Kruger W.V."/>
            <person name="Martins O."/>
            <person name="Baldani J.I."/>
            <person name="Ferreira P.C."/>
        </authorList>
    </citation>
    <scope>NUCLEOTIDE SEQUENCE [LARGE SCALE GENOMIC DNA]</scope>
    <source>
        <strain evidence="3">ATCC 49037 / DSM 5601 / CCUG 37298 / CIP 103539 / LMG 7603 / PAl5</strain>
    </source>
</reference>
<gene>
    <name evidence="2" type="ordered locus">GDI2403</name>
</gene>
<dbReference type="InterPro" id="IPR007345">
    <property type="entry name" value="Polysacch_pyruvyl_Trfase"/>
</dbReference>
<organism evidence="2 3">
    <name type="scientific">Gluconacetobacter diazotrophicus (strain ATCC 49037 / DSM 5601 / CCUG 37298 / CIP 103539 / LMG 7603 / PAl5)</name>
    <dbReference type="NCBI Taxonomy" id="272568"/>
    <lineage>
        <taxon>Bacteria</taxon>
        <taxon>Pseudomonadati</taxon>
        <taxon>Pseudomonadota</taxon>
        <taxon>Alphaproteobacteria</taxon>
        <taxon>Acetobacterales</taxon>
        <taxon>Acetobacteraceae</taxon>
        <taxon>Gluconacetobacter</taxon>
    </lineage>
</organism>
<dbReference type="AlphaFoldDB" id="A9HMS9"/>
<protein>
    <recommendedName>
        <fullName evidence="1">Polysaccharide pyruvyl transferase domain-containing protein</fullName>
    </recommendedName>
</protein>
<name>A9HMS9_GLUDA</name>
<sequence length="345" mass="39016">MPSEMQKNVISSSNRPIIQCIGWYNKNNFGDDLMALGLSILFPDFDLKFSSEFIHPEARAVILGGGDVIDDYYIKIIEDRKLPVIIFGAGLRSWTELELLSHLDLRLAIMRNYNDYVAVAAQGYRAFHGADPGFATWTPAVVKNKFRSDEKPKLMIALNDEFNARWRIPNPDRMMHFFWANYVSEVLARAASVWENDWWTVWACFSTKQPLDRAMAYDITQRMSPPLIEFDQVNMVDLGQSLDIYADMQASVSLRYHGAVLAVMTGTPFVAVSPALKTDNFMRENDLEDLLVPSNSIDYDVLLSKFNTSVTDKAMQSRLTNVAATNHARLKKAAEEAAAVLRAII</sequence>
<dbReference type="PANTHER" id="PTHR36836:SF1">
    <property type="entry name" value="COLANIC ACID BIOSYNTHESIS PROTEIN WCAK"/>
    <property type="match status" value="1"/>
</dbReference>
<dbReference type="Proteomes" id="UP000001176">
    <property type="component" value="Chromosome"/>
</dbReference>
<dbReference type="EMBL" id="AM889285">
    <property type="protein sequence ID" value="CAP56346.1"/>
    <property type="molecule type" value="Genomic_DNA"/>
</dbReference>
<dbReference type="PANTHER" id="PTHR36836">
    <property type="entry name" value="COLANIC ACID BIOSYNTHESIS PROTEIN WCAK"/>
    <property type="match status" value="1"/>
</dbReference>
<accession>A9HMS9</accession>
<evidence type="ECO:0000259" key="1">
    <source>
        <dbReference type="Pfam" id="PF04230"/>
    </source>
</evidence>
<keyword evidence="3" id="KW-1185">Reference proteome</keyword>
<evidence type="ECO:0000313" key="2">
    <source>
        <dbReference type="EMBL" id="CAP56346.1"/>
    </source>
</evidence>
<feature type="domain" description="Polysaccharide pyruvyl transferase" evidence="1">
    <location>
        <begin position="28"/>
        <end position="273"/>
    </location>
</feature>
<proteinExistence type="predicted"/>